<evidence type="ECO:0000313" key="2">
    <source>
        <dbReference type="EMBL" id="GAA5812930.1"/>
    </source>
</evidence>
<proteinExistence type="predicted"/>
<organism evidence="2 3">
    <name type="scientific">Mucor flavus</name>
    <dbReference type="NCBI Taxonomy" id="439312"/>
    <lineage>
        <taxon>Eukaryota</taxon>
        <taxon>Fungi</taxon>
        <taxon>Fungi incertae sedis</taxon>
        <taxon>Mucoromycota</taxon>
        <taxon>Mucoromycotina</taxon>
        <taxon>Mucoromycetes</taxon>
        <taxon>Mucorales</taxon>
        <taxon>Mucorineae</taxon>
        <taxon>Mucoraceae</taxon>
        <taxon>Mucor</taxon>
    </lineage>
</organism>
<accession>A0ABP9Z1F3</accession>
<evidence type="ECO:0008006" key="4">
    <source>
        <dbReference type="Google" id="ProtNLM"/>
    </source>
</evidence>
<feature type="chain" id="PRO_5046496808" description="Inhibitor I9 domain-containing protein" evidence="1">
    <location>
        <begin position="18"/>
        <end position="88"/>
    </location>
</feature>
<feature type="signal peptide" evidence="1">
    <location>
        <begin position="1"/>
        <end position="17"/>
    </location>
</feature>
<dbReference type="InterPro" id="IPR037045">
    <property type="entry name" value="S8pro/Inhibitor_I9_sf"/>
</dbReference>
<gene>
    <name evidence="2" type="ORF">MFLAVUS_006391</name>
</gene>
<dbReference type="Proteomes" id="UP001473302">
    <property type="component" value="Unassembled WGS sequence"/>
</dbReference>
<keyword evidence="1" id="KW-0732">Signal</keyword>
<dbReference type="EMBL" id="BAABUK010000015">
    <property type="protein sequence ID" value="GAA5812930.1"/>
    <property type="molecule type" value="Genomic_DNA"/>
</dbReference>
<comment type="caution">
    <text evidence="2">The sequence shown here is derived from an EMBL/GenBank/DDBJ whole genome shotgun (WGS) entry which is preliminary data.</text>
</comment>
<evidence type="ECO:0000313" key="3">
    <source>
        <dbReference type="Proteomes" id="UP001473302"/>
    </source>
</evidence>
<protein>
    <recommendedName>
        <fullName evidence="4">Inhibitor I9 domain-containing protein</fullName>
    </recommendedName>
</protein>
<reference evidence="2 3" key="1">
    <citation type="submission" date="2024-04" db="EMBL/GenBank/DDBJ databases">
        <title>genome sequences of Mucor flavus KT1a and Helicostylum pulchrum KT1b strains isolated from the surface of a dry-aged beef.</title>
        <authorList>
            <person name="Toyotome T."/>
            <person name="Hosono M."/>
            <person name="Torimaru M."/>
            <person name="Fukuda K."/>
            <person name="Mikami N."/>
        </authorList>
    </citation>
    <scope>NUCLEOTIDE SEQUENCE [LARGE SCALE GENOMIC DNA]</scope>
    <source>
        <strain evidence="2 3">KT1a</strain>
    </source>
</reference>
<name>A0ABP9Z1F3_9FUNG</name>
<evidence type="ECO:0000256" key="1">
    <source>
        <dbReference type="SAM" id="SignalP"/>
    </source>
</evidence>
<dbReference type="SUPFAM" id="SSF54897">
    <property type="entry name" value="Protease propeptides/inhibitors"/>
    <property type="match status" value="1"/>
</dbReference>
<keyword evidence="3" id="KW-1185">Reference proteome</keyword>
<sequence length="88" mass="9832">MLRIAIILLLLVTLIQAAEINYIMALKSPATDETFKQAREDVEAVGGKVNYEFKTAFKGVLVQLPSQEFTAFNSKSYVDFMEPDQSGK</sequence>
<dbReference type="Gene3D" id="3.30.70.80">
    <property type="entry name" value="Peptidase S8 propeptide/proteinase inhibitor I9"/>
    <property type="match status" value="1"/>
</dbReference>